<dbReference type="InParanoid" id="A0A078A3X3"/>
<gene>
    <name evidence="2" type="primary">Contig3127.g3344</name>
    <name evidence="2" type="ORF">STYLEM_5222</name>
</gene>
<feature type="coiled-coil region" evidence="1">
    <location>
        <begin position="91"/>
        <end position="118"/>
    </location>
</feature>
<sequence length="308" mass="35759">MKVKFGLQQSDVMVISTIILQYKIKLIKPILNKKIQYYQPNRVNRPKMILSLKILLTKQTQVQALCNDPKIVSHIQVAENSQLFDIDSEDINIQAKLAVELEEENKLLKNEINIQKQKNLDLLSKLDEQKLSQQLSESQQVLIEESKNPQDLFDKNNAQIEENQESNKSASSLSFKVEVKDFNSEEKSIIENISNLASQNTQFTNQNLCQQNEPVSFENREIQYQNQENSKESNESQDKLSFLQNLGEVLNKYLHVDQIESDNSSQLVDFNEESQEQQEWLLLRSSVIRQAEYNVCDVVKLPEQQKKQ</sequence>
<name>A0A078A3X3_STYLE</name>
<proteinExistence type="predicted"/>
<protein>
    <submittedName>
        <fullName evidence="2">Uncharacterized protein</fullName>
    </submittedName>
</protein>
<dbReference type="AlphaFoldDB" id="A0A078A3X3"/>
<organism evidence="2 3">
    <name type="scientific">Stylonychia lemnae</name>
    <name type="common">Ciliate</name>
    <dbReference type="NCBI Taxonomy" id="5949"/>
    <lineage>
        <taxon>Eukaryota</taxon>
        <taxon>Sar</taxon>
        <taxon>Alveolata</taxon>
        <taxon>Ciliophora</taxon>
        <taxon>Intramacronucleata</taxon>
        <taxon>Spirotrichea</taxon>
        <taxon>Stichotrichia</taxon>
        <taxon>Sporadotrichida</taxon>
        <taxon>Oxytrichidae</taxon>
        <taxon>Stylonychinae</taxon>
        <taxon>Stylonychia</taxon>
    </lineage>
</organism>
<reference evidence="2 3" key="1">
    <citation type="submission" date="2014-06" db="EMBL/GenBank/DDBJ databases">
        <authorList>
            <person name="Swart Estienne"/>
        </authorList>
    </citation>
    <scope>NUCLEOTIDE SEQUENCE [LARGE SCALE GENOMIC DNA]</scope>
    <source>
        <strain evidence="2 3">130c</strain>
    </source>
</reference>
<evidence type="ECO:0000313" key="2">
    <source>
        <dbReference type="EMBL" id="CDW76223.1"/>
    </source>
</evidence>
<accession>A0A078A3X3</accession>
<evidence type="ECO:0000313" key="3">
    <source>
        <dbReference type="Proteomes" id="UP000039865"/>
    </source>
</evidence>
<evidence type="ECO:0000256" key="1">
    <source>
        <dbReference type="SAM" id="Coils"/>
    </source>
</evidence>
<dbReference type="EMBL" id="CCKQ01005070">
    <property type="protein sequence ID" value="CDW76223.1"/>
    <property type="molecule type" value="Genomic_DNA"/>
</dbReference>
<dbReference type="Proteomes" id="UP000039865">
    <property type="component" value="Unassembled WGS sequence"/>
</dbReference>
<keyword evidence="1" id="KW-0175">Coiled coil</keyword>
<keyword evidence="3" id="KW-1185">Reference proteome</keyword>